<reference evidence="2 3" key="1">
    <citation type="submission" date="2013-11" db="EMBL/GenBank/DDBJ databases">
        <title>Genome sequencing of Stegodyphus mimosarum.</title>
        <authorList>
            <person name="Bechsgaard J."/>
        </authorList>
    </citation>
    <scope>NUCLEOTIDE SEQUENCE [LARGE SCALE GENOMIC DNA]</scope>
</reference>
<feature type="non-terminal residue" evidence="2">
    <location>
        <position position="57"/>
    </location>
</feature>
<keyword evidence="1" id="KW-1133">Transmembrane helix</keyword>
<keyword evidence="1" id="KW-0812">Transmembrane</keyword>
<evidence type="ECO:0000313" key="2">
    <source>
        <dbReference type="EMBL" id="KFM76533.1"/>
    </source>
</evidence>
<evidence type="ECO:0000313" key="3">
    <source>
        <dbReference type="Proteomes" id="UP000054359"/>
    </source>
</evidence>
<organism evidence="2 3">
    <name type="scientific">Stegodyphus mimosarum</name>
    <name type="common">African social velvet spider</name>
    <dbReference type="NCBI Taxonomy" id="407821"/>
    <lineage>
        <taxon>Eukaryota</taxon>
        <taxon>Metazoa</taxon>
        <taxon>Ecdysozoa</taxon>
        <taxon>Arthropoda</taxon>
        <taxon>Chelicerata</taxon>
        <taxon>Arachnida</taxon>
        <taxon>Araneae</taxon>
        <taxon>Araneomorphae</taxon>
        <taxon>Entelegynae</taxon>
        <taxon>Eresoidea</taxon>
        <taxon>Eresidae</taxon>
        <taxon>Stegodyphus</taxon>
    </lineage>
</organism>
<dbReference type="Proteomes" id="UP000054359">
    <property type="component" value="Unassembled WGS sequence"/>
</dbReference>
<protein>
    <submittedName>
        <fullName evidence="2">Uncharacterized protein</fullName>
    </submittedName>
</protein>
<keyword evidence="1" id="KW-0472">Membrane</keyword>
<accession>A0A087UGP4</accession>
<keyword evidence="3" id="KW-1185">Reference proteome</keyword>
<dbReference type="PROSITE" id="PS51257">
    <property type="entry name" value="PROKAR_LIPOPROTEIN"/>
    <property type="match status" value="1"/>
</dbReference>
<gene>
    <name evidence="2" type="ORF">X975_13756</name>
</gene>
<sequence length="57" mass="6892">MFIKNVLYCIFHYFREMFLLQLPILIFLACFCHVLLFFTQIPLNKIILFPSFITRCG</sequence>
<dbReference type="EMBL" id="KK119722">
    <property type="protein sequence ID" value="KFM76533.1"/>
    <property type="molecule type" value="Genomic_DNA"/>
</dbReference>
<name>A0A087UGP4_STEMI</name>
<evidence type="ECO:0000256" key="1">
    <source>
        <dbReference type="SAM" id="Phobius"/>
    </source>
</evidence>
<proteinExistence type="predicted"/>
<dbReference type="AlphaFoldDB" id="A0A087UGP4"/>
<feature type="transmembrane region" description="Helical" evidence="1">
    <location>
        <begin position="20"/>
        <end position="38"/>
    </location>
</feature>